<name>A0A348WDZ6_9RHOB</name>
<gene>
    <name evidence="1" type="ORF">DCS45_12915</name>
</gene>
<dbReference type="InterPro" id="IPR036748">
    <property type="entry name" value="MTH938-like_sf"/>
</dbReference>
<evidence type="ECO:0000313" key="1">
    <source>
        <dbReference type="EMBL" id="HAR52758.1"/>
    </source>
</evidence>
<dbReference type="CDD" id="cd00248">
    <property type="entry name" value="Mth938-like"/>
    <property type="match status" value="1"/>
</dbReference>
<dbReference type="EMBL" id="DMVW01000124">
    <property type="protein sequence ID" value="HAR52758.1"/>
    <property type="molecule type" value="Genomic_DNA"/>
</dbReference>
<dbReference type="PANTHER" id="PTHR21192:SF2">
    <property type="entry name" value="NADH DEHYDROGENASE [UBIQUINONE] 1 ALPHA SUBCOMPLEX ASSEMBLY FACTOR 3"/>
    <property type="match status" value="1"/>
</dbReference>
<dbReference type="RefSeq" id="WP_009814269.1">
    <property type="nucleotide sequence ID" value="NZ_CAXAXR010000039.1"/>
</dbReference>
<dbReference type="PANTHER" id="PTHR21192">
    <property type="entry name" value="NUCLEAR PROTEIN E3-3"/>
    <property type="match status" value="1"/>
</dbReference>
<dbReference type="Pfam" id="PF04430">
    <property type="entry name" value="DUF498"/>
    <property type="match status" value="1"/>
</dbReference>
<evidence type="ECO:0008006" key="3">
    <source>
        <dbReference type="Google" id="ProtNLM"/>
    </source>
</evidence>
<dbReference type="AlphaFoldDB" id="A0A348WDZ6"/>
<dbReference type="InterPro" id="IPR007523">
    <property type="entry name" value="NDUFAF3/AAMDC"/>
</dbReference>
<dbReference type="Proteomes" id="UP000264719">
    <property type="component" value="Unassembled WGS sequence"/>
</dbReference>
<dbReference type="SUPFAM" id="SSF64076">
    <property type="entry name" value="MTH938-like"/>
    <property type="match status" value="1"/>
</dbReference>
<comment type="caution">
    <text evidence="1">The sequence shown here is derived from an EMBL/GenBank/DDBJ whole genome shotgun (WGS) entry which is preliminary data.</text>
</comment>
<reference evidence="1 2" key="1">
    <citation type="journal article" date="2018" name="Nat. Biotechnol.">
        <title>A standardized bacterial taxonomy based on genome phylogeny substantially revises the tree of life.</title>
        <authorList>
            <person name="Parks D.H."/>
            <person name="Chuvochina M."/>
            <person name="Waite D.W."/>
            <person name="Rinke C."/>
            <person name="Skarshewski A."/>
            <person name="Chaumeil P.A."/>
            <person name="Hugenholtz P."/>
        </authorList>
    </citation>
    <scope>NUCLEOTIDE SEQUENCE [LARGE SCALE GENOMIC DNA]</scope>
    <source>
        <strain evidence="1">UBA9169</strain>
    </source>
</reference>
<sequence>MQLNEITFTSATPIDGYGPGFFRVGGQVMEGAILVTEQGAKPWGGLEDAATLLALAGQVDVVFIGTGGEIAPLPAGLRSELEAAGIGAEIMASDAACRTYNVLLSEGRRVAAALLPVGG</sequence>
<proteinExistence type="predicted"/>
<dbReference type="Gene3D" id="3.40.1230.10">
    <property type="entry name" value="MTH938-like"/>
    <property type="match status" value="1"/>
</dbReference>
<organism evidence="1 2">
    <name type="scientific">Roseovarius nubinhibens</name>
    <dbReference type="NCBI Taxonomy" id="314263"/>
    <lineage>
        <taxon>Bacteria</taxon>
        <taxon>Pseudomonadati</taxon>
        <taxon>Pseudomonadota</taxon>
        <taxon>Alphaproteobacteria</taxon>
        <taxon>Rhodobacterales</taxon>
        <taxon>Roseobacteraceae</taxon>
        <taxon>Roseovarius</taxon>
    </lineage>
</organism>
<protein>
    <recommendedName>
        <fullName evidence="3">Mth938-like domain-containing protein</fullName>
    </recommendedName>
</protein>
<accession>A0A348WDZ6</accession>
<evidence type="ECO:0000313" key="2">
    <source>
        <dbReference type="Proteomes" id="UP000264719"/>
    </source>
</evidence>